<accession>A0A2Z4UA13</accession>
<dbReference type="Proteomes" id="UP000250003">
    <property type="component" value="Chromosome"/>
</dbReference>
<dbReference type="PANTHER" id="PTHR30388:SF6">
    <property type="entry name" value="XANTHINE DEHYDROGENASE SUBUNIT A-RELATED"/>
    <property type="match status" value="1"/>
</dbReference>
<feature type="domain" description="XdhC- CoxI" evidence="1">
    <location>
        <begin position="16"/>
        <end position="80"/>
    </location>
</feature>
<dbReference type="EMBL" id="CP030280">
    <property type="protein sequence ID" value="AWY97895.1"/>
    <property type="molecule type" value="Genomic_DNA"/>
</dbReference>
<dbReference type="Pfam" id="PF13478">
    <property type="entry name" value="XdhC_C"/>
    <property type="match status" value="1"/>
</dbReference>
<dbReference type="InterPro" id="IPR003777">
    <property type="entry name" value="XdhC_CoxI"/>
</dbReference>
<dbReference type="AlphaFoldDB" id="A0A2Z4UA13"/>
<name>A0A2Z4UA13_9FIRM</name>
<feature type="domain" description="XdhC Rossmann" evidence="2">
    <location>
        <begin position="189"/>
        <end position="331"/>
    </location>
</feature>
<evidence type="ECO:0000313" key="4">
    <source>
        <dbReference type="Proteomes" id="UP000250003"/>
    </source>
</evidence>
<dbReference type="RefSeq" id="WP_111919431.1">
    <property type="nucleotide sequence ID" value="NZ_CAUWHR010000024.1"/>
</dbReference>
<dbReference type="Pfam" id="PF02625">
    <property type="entry name" value="XdhC_CoxI"/>
    <property type="match status" value="1"/>
</dbReference>
<dbReference type="KEGG" id="blau:DQQ01_06755"/>
<sequence>MKSIKELFETAKAAMENKKDFVFVTVIASSGSTPRGAGSKMLVLPDGTSFGTIGGGNVEHTAVLESQNLLKAKKSACQAYRLQENQAADLGMICGGDVSLYFQYLSWDNDAFYKLCCQLLKDWDKNENAWLILDITEEAVWQCGYYQEKSGLIGLSVSEPSSLLKQHAVQATISGRRYYSEPLIRKGMVYIFGGGHVAQELVPLLAHLDFSCTVFDDRKQFSNPKLFPDASRCIRGEFSQLSDYLEITAEDYVCIMTRGHQYDYLVQQQILKTPAKYIGVMGSRRKKAMIWDKLLNDGFTPKELKRIQTPIGLDIRAETPAEIAVSIAGELIQVRAAEEKQQ</sequence>
<protein>
    <submittedName>
        <fullName evidence="3">XdhC/CoxI family protein</fullName>
    </submittedName>
</protein>
<dbReference type="OrthoDB" id="9773039at2"/>
<evidence type="ECO:0000259" key="1">
    <source>
        <dbReference type="Pfam" id="PF02625"/>
    </source>
</evidence>
<dbReference type="Gene3D" id="3.40.50.720">
    <property type="entry name" value="NAD(P)-binding Rossmann-like Domain"/>
    <property type="match status" value="1"/>
</dbReference>
<proteinExistence type="predicted"/>
<evidence type="ECO:0000259" key="2">
    <source>
        <dbReference type="Pfam" id="PF13478"/>
    </source>
</evidence>
<dbReference type="InterPro" id="IPR027051">
    <property type="entry name" value="XdhC_Rossmann_dom"/>
</dbReference>
<organism evidence="3 4">
    <name type="scientific">Blautia argi</name>
    <dbReference type="NCBI Taxonomy" id="1912897"/>
    <lineage>
        <taxon>Bacteria</taxon>
        <taxon>Bacillati</taxon>
        <taxon>Bacillota</taxon>
        <taxon>Clostridia</taxon>
        <taxon>Lachnospirales</taxon>
        <taxon>Lachnospiraceae</taxon>
        <taxon>Blautia</taxon>
    </lineage>
</organism>
<evidence type="ECO:0000313" key="3">
    <source>
        <dbReference type="EMBL" id="AWY97895.1"/>
    </source>
</evidence>
<keyword evidence="4" id="KW-1185">Reference proteome</keyword>
<dbReference type="InterPro" id="IPR052698">
    <property type="entry name" value="MoCofactor_Util/Proc"/>
</dbReference>
<reference evidence="4" key="1">
    <citation type="submission" date="2018-06" db="EMBL/GenBank/DDBJ databases">
        <title>Description of Blautia argi sp. nov., a new anaerobic isolated from dog feces.</title>
        <authorList>
            <person name="Chang Y.-H."/>
            <person name="Paek J."/>
            <person name="Shin Y."/>
        </authorList>
    </citation>
    <scope>NUCLEOTIDE SEQUENCE [LARGE SCALE GENOMIC DNA]</scope>
    <source>
        <strain evidence="4">KCTC 15426</strain>
    </source>
</reference>
<dbReference type="PANTHER" id="PTHR30388">
    <property type="entry name" value="ALDEHYDE OXIDOREDUCTASE MOLYBDENUM COFACTOR ASSEMBLY PROTEIN"/>
    <property type="match status" value="1"/>
</dbReference>
<gene>
    <name evidence="3" type="ORF">DQQ01_06755</name>
</gene>